<reference evidence="2 3" key="1">
    <citation type="submission" date="2018-10" db="EMBL/GenBank/DDBJ databases">
        <title>Genomic Encyclopedia of Type Strains, Phase IV (KMG-IV): sequencing the most valuable type-strain genomes for metagenomic binning, comparative biology and taxonomic classification.</title>
        <authorList>
            <person name="Goeker M."/>
        </authorList>
    </citation>
    <scope>NUCLEOTIDE SEQUENCE [LARGE SCALE GENOMIC DNA]</scope>
    <source>
        <strain evidence="2 3">DSM 23841</strain>
    </source>
</reference>
<dbReference type="AlphaFoldDB" id="A0A495W9K6"/>
<protein>
    <submittedName>
        <fullName evidence="2">Putative DNA-binding transcriptional regulator YafY</fullName>
    </submittedName>
</protein>
<dbReference type="Proteomes" id="UP000270626">
    <property type="component" value="Unassembled WGS sequence"/>
</dbReference>
<keyword evidence="3" id="KW-1185">Reference proteome</keyword>
<comment type="caution">
    <text evidence="2">The sequence shown here is derived from an EMBL/GenBank/DDBJ whole genome shotgun (WGS) entry which is preliminary data.</text>
</comment>
<proteinExistence type="predicted"/>
<dbReference type="InterPro" id="IPR051534">
    <property type="entry name" value="CBASS_pafABC_assoc_protein"/>
</dbReference>
<dbReference type="GO" id="GO:0003677">
    <property type="term" value="F:DNA binding"/>
    <property type="evidence" value="ECO:0007669"/>
    <property type="project" value="UniProtKB-KW"/>
</dbReference>
<dbReference type="PANTHER" id="PTHR34580:SF1">
    <property type="entry name" value="PROTEIN PAFC"/>
    <property type="match status" value="1"/>
</dbReference>
<evidence type="ECO:0000313" key="3">
    <source>
        <dbReference type="Proteomes" id="UP000270626"/>
    </source>
</evidence>
<dbReference type="InterPro" id="IPR026881">
    <property type="entry name" value="WYL_dom"/>
</dbReference>
<name>A0A495W9K6_9RHOO</name>
<evidence type="ECO:0000313" key="2">
    <source>
        <dbReference type="EMBL" id="RKT58069.1"/>
    </source>
</evidence>
<feature type="domain" description="WYL" evidence="1">
    <location>
        <begin position="179"/>
        <end position="245"/>
    </location>
</feature>
<sequence>MPWFACGRYSLVIQNSRSDSAMPKRPESLETLQIALELVRRIPKGRTITAPELRQQLTEAGFERDMRTIQRQLETLSEYFDIDRDDTAKPYRYCWKERAKGLSLPSLSPQECLLLTLAEQQMGQLLPPRLMKSMEGFFVQARTQLNEKSSAKRELDWLKKVRVVSTSQPLLPPKVDPAVFEQVSNALYGDQWLNVKYKNAAGKTLESRVMPLGLAQQGQRMYLVCRFDGYDNERSLALHRIQSASVSAFTFQRPPEFDLKKFDDDGRFGYGRGNKIKLSFLIEKDAGLHLLESPLSEDQQVEEEADQYRITATVVDTDMLDWWLRGFGDVVSEISKHGKE</sequence>
<gene>
    <name evidence="2" type="ORF">DFR40_2010</name>
</gene>
<dbReference type="PANTHER" id="PTHR34580">
    <property type="match status" value="1"/>
</dbReference>
<dbReference type="EMBL" id="RBXP01000015">
    <property type="protein sequence ID" value="RKT58069.1"/>
    <property type="molecule type" value="Genomic_DNA"/>
</dbReference>
<dbReference type="PROSITE" id="PS52050">
    <property type="entry name" value="WYL"/>
    <property type="match status" value="1"/>
</dbReference>
<accession>A0A495W9K6</accession>
<dbReference type="Pfam" id="PF13280">
    <property type="entry name" value="WYL"/>
    <property type="match status" value="1"/>
</dbReference>
<organism evidence="2 3">
    <name type="scientific">Azonexus fungiphilus</name>
    <dbReference type="NCBI Taxonomy" id="146940"/>
    <lineage>
        <taxon>Bacteria</taxon>
        <taxon>Pseudomonadati</taxon>
        <taxon>Pseudomonadota</taxon>
        <taxon>Betaproteobacteria</taxon>
        <taxon>Rhodocyclales</taxon>
        <taxon>Azonexaceae</taxon>
        <taxon>Azonexus</taxon>
    </lineage>
</organism>
<evidence type="ECO:0000259" key="1">
    <source>
        <dbReference type="Pfam" id="PF13280"/>
    </source>
</evidence>
<keyword evidence="2" id="KW-0238">DNA-binding</keyword>